<dbReference type="GO" id="GO:0005829">
    <property type="term" value="C:cytosol"/>
    <property type="evidence" value="ECO:0007669"/>
    <property type="project" value="TreeGrafter"/>
</dbReference>
<dbReference type="GO" id="GO:0140664">
    <property type="term" value="F:ATP-dependent DNA damage sensor activity"/>
    <property type="evidence" value="ECO:0007669"/>
    <property type="project" value="InterPro"/>
</dbReference>
<organism evidence="15 16">
    <name type="scientific">Candidatus Termititenax dinenymphae</name>
    <dbReference type="NCBI Taxonomy" id="2218523"/>
    <lineage>
        <taxon>Bacteria</taxon>
        <taxon>Bacillati</taxon>
        <taxon>Candidatus Margulisiibacteriota</taxon>
        <taxon>Candidatus Termititenacia</taxon>
        <taxon>Candidatus Termititenacales</taxon>
        <taxon>Candidatus Termititenacaceae</taxon>
        <taxon>Candidatus Termititenax</taxon>
    </lineage>
</organism>
<dbReference type="EMBL" id="BGZP01000001">
    <property type="protein sequence ID" value="GBR77410.1"/>
    <property type="molecule type" value="Genomic_DNA"/>
</dbReference>
<dbReference type="GO" id="GO:0005524">
    <property type="term" value="F:ATP binding"/>
    <property type="evidence" value="ECO:0007669"/>
    <property type="project" value="UniProtKB-UniRule"/>
</dbReference>
<dbReference type="CDD" id="cd01121">
    <property type="entry name" value="RadA_SMS_N"/>
    <property type="match status" value="1"/>
</dbReference>
<dbReference type="Pfam" id="PF13541">
    <property type="entry name" value="ChlI"/>
    <property type="match status" value="1"/>
</dbReference>
<dbReference type="SUPFAM" id="SSF54211">
    <property type="entry name" value="Ribosomal protein S5 domain 2-like"/>
    <property type="match status" value="1"/>
</dbReference>
<dbReference type="InterPro" id="IPR003593">
    <property type="entry name" value="AAA+_ATPase"/>
</dbReference>
<comment type="function">
    <text evidence="13">DNA-dependent ATPase involved in processing of recombination intermediates, plays a role in repairing DNA breaks. Stimulates the branch migration of RecA-mediated strand transfer reactions, allowing the 3' invading strand to extend heteroduplex DNA faster. Binds ssDNA in the presence of ADP but not other nucleotides, has ATPase activity that is stimulated by ssDNA and various branched DNA structures, but inhibited by SSB. Does not have RecA's homology-searching function.</text>
</comment>
<proteinExistence type="inferred from homology"/>
<keyword evidence="10 11" id="KW-0234">DNA repair</keyword>
<feature type="short sequence motif" description="RadA KNRFG motif" evidence="11">
    <location>
        <begin position="250"/>
        <end position="254"/>
    </location>
</feature>
<evidence type="ECO:0000256" key="5">
    <source>
        <dbReference type="ARBA" id="ARBA00022801"/>
    </source>
</evidence>
<keyword evidence="1 11" id="KW-0479">Metal-binding</keyword>
<dbReference type="Proteomes" id="UP000282196">
    <property type="component" value="Unassembled WGS sequence"/>
</dbReference>
<keyword evidence="5" id="KW-0378">Hydrolase</keyword>
<gene>
    <name evidence="11 15" type="primary">radA</name>
    <name evidence="15" type="ORF">RDn1_069</name>
</gene>
<evidence type="ECO:0000259" key="14">
    <source>
        <dbReference type="PROSITE" id="PS50162"/>
    </source>
</evidence>
<evidence type="ECO:0000256" key="7">
    <source>
        <dbReference type="ARBA" id="ARBA00022840"/>
    </source>
</evidence>
<evidence type="ECO:0000313" key="16">
    <source>
        <dbReference type="Proteomes" id="UP000282196"/>
    </source>
</evidence>
<dbReference type="Pfam" id="PF06745">
    <property type="entry name" value="ATPase"/>
    <property type="match status" value="1"/>
</dbReference>
<keyword evidence="16" id="KW-1185">Reference proteome</keyword>
<feature type="region of interest" description="Lon-protease-like" evidence="11">
    <location>
        <begin position="348"/>
        <end position="450"/>
    </location>
</feature>
<evidence type="ECO:0000256" key="10">
    <source>
        <dbReference type="ARBA" id="ARBA00023204"/>
    </source>
</evidence>
<dbReference type="Gene3D" id="3.30.230.10">
    <property type="match status" value="1"/>
</dbReference>
<dbReference type="InterPro" id="IPR027417">
    <property type="entry name" value="P-loop_NTPase"/>
</dbReference>
<evidence type="ECO:0000256" key="3">
    <source>
        <dbReference type="ARBA" id="ARBA00022763"/>
    </source>
</evidence>
<keyword evidence="6 13" id="KW-0862">Zinc</keyword>
<keyword evidence="7 11" id="KW-0067">ATP-binding</keyword>
<keyword evidence="3 11" id="KW-0227">DNA damage</keyword>
<evidence type="ECO:0000256" key="8">
    <source>
        <dbReference type="ARBA" id="ARBA00023016"/>
    </source>
</evidence>
<dbReference type="NCBIfam" id="TIGR00416">
    <property type="entry name" value="sms"/>
    <property type="match status" value="1"/>
</dbReference>
<name>A0A388TKN8_9BACT</name>
<dbReference type="InterPro" id="IPR014774">
    <property type="entry name" value="KaiC-like_dom"/>
</dbReference>
<comment type="similarity">
    <text evidence="11 13">Belongs to the RecA family. RadA subfamily.</text>
</comment>
<dbReference type="HAMAP" id="MF_01498">
    <property type="entry name" value="RadA_bact"/>
    <property type="match status" value="1"/>
</dbReference>
<feature type="domain" description="RecA family profile 1" evidence="14">
    <location>
        <begin position="64"/>
        <end position="213"/>
    </location>
</feature>
<dbReference type="PANTHER" id="PTHR32472:SF10">
    <property type="entry name" value="DNA REPAIR PROTEIN RADA-LIKE PROTEIN"/>
    <property type="match status" value="1"/>
</dbReference>
<evidence type="ECO:0000256" key="6">
    <source>
        <dbReference type="ARBA" id="ARBA00022833"/>
    </source>
</evidence>
<dbReference type="SUPFAM" id="SSF52540">
    <property type="entry name" value="P-loop containing nucleoside triphosphate hydrolases"/>
    <property type="match status" value="1"/>
</dbReference>
<evidence type="ECO:0000256" key="11">
    <source>
        <dbReference type="HAMAP-Rule" id="MF_01498"/>
    </source>
</evidence>
<keyword evidence="4 13" id="KW-0863">Zinc-finger</keyword>
<dbReference type="Gene3D" id="3.40.50.300">
    <property type="entry name" value="P-loop containing nucleotide triphosphate hydrolases"/>
    <property type="match status" value="1"/>
</dbReference>
<dbReference type="PRINTS" id="PR01874">
    <property type="entry name" value="DNAREPAIRADA"/>
</dbReference>
<evidence type="ECO:0000256" key="1">
    <source>
        <dbReference type="ARBA" id="ARBA00022723"/>
    </source>
</evidence>
<comment type="domain">
    <text evidence="11">The middle region has homology to RecA with ATPase motifs including the RadA KNRFG motif, while the C-terminus is homologous to Lon protease.</text>
</comment>
<dbReference type="GO" id="GO:0003684">
    <property type="term" value="F:damaged DNA binding"/>
    <property type="evidence" value="ECO:0007669"/>
    <property type="project" value="InterPro"/>
</dbReference>
<keyword evidence="9 11" id="KW-0238">DNA-binding</keyword>
<sequence length="450" mass="48779">MAKTKVKYVCQACGYESLTWLGKCTNCGGWNTFAEETVAAATKTFVQETTNNKLVPLDAVETNTDMRIPTGIEEFDRVLGGGFCTGSITLLGGEPGIGKSTISLQIAKTLADKNLKTLYISGEESPQQIRLRAERLQTVSENIALLCATNIHEIEKAIKAYQPVLTIIDSIQTIYHPDIPSAPGSVGQVRESSAWLIRFLKDNNSAAVFVGHVTKEGALAGPKVLEHMVDTVLYFEGERSQNFRIVRGIKNRFGSTNEIGIFDMRSEGLVEVPNASELFIQNNLDIPGTMITACLEGSRSFLVEIQALTAASSLSMPRRTITGLDFNRAAIILAVLEKKCGLRLSTQDVFLNVVGGVRVNDTGADLAIALAIASSFRDTIFGKKICAFGEVGLGGELRSVSNLEKRLNEAEKLGFTTAVIPQSNLKNLQKKYTLELIAPRTLAEALAKIS</sequence>
<dbReference type="InterPro" id="IPR020588">
    <property type="entry name" value="RecA_ATP-bd"/>
</dbReference>
<dbReference type="GO" id="GO:0000725">
    <property type="term" value="P:recombinational repair"/>
    <property type="evidence" value="ECO:0007669"/>
    <property type="project" value="UniProtKB-UniRule"/>
</dbReference>
<accession>A0A388TKN8</accession>
<dbReference type="InterPro" id="IPR014721">
    <property type="entry name" value="Ribsml_uS5_D2-typ_fold_subgr"/>
</dbReference>
<evidence type="ECO:0000256" key="4">
    <source>
        <dbReference type="ARBA" id="ARBA00022771"/>
    </source>
</evidence>
<dbReference type="Pfam" id="PF18073">
    <property type="entry name" value="Zn_ribbon_LapB"/>
    <property type="match status" value="1"/>
</dbReference>
<dbReference type="SMART" id="SM00382">
    <property type="entry name" value="AAA"/>
    <property type="match status" value="1"/>
</dbReference>
<dbReference type="InterPro" id="IPR041166">
    <property type="entry name" value="Rubredoxin_2"/>
</dbReference>
<evidence type="ECO:0000256" key="2">
    <source>
        <dbReference type="ARBA" id="ARBA00022741"/>
    </source>
</evidence>
<comment type="function">
    <text evidence="11">Plays a role in repairing double-strand DNA breaks, probably involving stabilizing or processing branched DNA or blocked replication forks.</text>
</comment>
<dbReference type="GO" id="GO:0008270">
    <property type="term" value="F:zinc ion binding"/>
    <property type="evidence" value="ECO:0007669"/>
    <property type="project" value="UniProtKB-KW"/>
</dbReference>
<evidence type="ECO:0000313" key="15">
    <source>
        <dbReference type="EMBL" id="GBR77410.1"/>
    </source>
</evidence>
<evidence type="ECO:0000256" key="13">
    <source>
        <dbReference type="RuleBase" id="RU003555"/>
    </source>
</evidence>
<comment type="caution">
    <text evidence="15">The sequence shown here is derived from an EMBL/GenBank/DDBJ whole genome shotgun (WGS) entry which is preliminary data.</text>
</comment>
<dbReference type="InterPro" id="IPR004504">
    <property type="entry name" value="DNA_repair_RadA"/>
</dbReference>
<reference evidence="15 16" key="1">
    <citation type="journal article" date="2019" name="ISME J.">
        <title>Genome analyses of uncultured TG2/ZB3 bacteria in 'Margulisbacteria' specifically attached to ectosymbiotic spirochetes of protists in the termite gut.</title>
        <authorList>
            <person name="Utami Y.D."/>
            <person name="Kuwahara H."/>
            <person name="Igai K."/>
            <person name="Murakami T."/>
            <person name="Sugaya K."/>
            <person name="Morikawa T."/>
            <person name="Nagura Y."/>
            <person name="Yuki M."/>
            <person name="Deevong P."/>
            <person name="Inoue T."/>
            <person name="Kihara K."/>
            <person name="Lo N."/>
            <person name="Yamada A."/>
            <person name="Ohkuma M."/>
            <person name="Hongoh Y."/>
        </authorList>
    </citation>
    <scope>NUCLEOTIDE SEQUENCE [LARGE SCALE GENOMIC DNA]</scope>
    <source>
        <strain evidence="15">RsDinE6-01</strain>
    </source>
</reference>
<dbReference type="AlphaFoldDB" id="A0A388TKN8"/>
<dbReference type="PROSITE" id="PS50162">
    <property type="entry name" value="RECA_2"/>
    <property type="match status" value="1"/>
</dbReference>
<dbReference type="InterPro" id="IPR020568">
    <property type="entry name" value="Ribosomal_Su5_D2-typ_SF"/>
</dbReference>
<evidence type="ECO:0000256" key="12">
    <source>
        <dbReference type="NCBIfam" id="TIGR00416"/>
    </source>
</evidence>
<keyword evidence="2 11" id="KW-0547">Nucleotide-binding</keyword>
<dbReference type="GO" id="GO:0016787">
    <property type="term" value="F:hydrolase activity"/>
    <property type="evidence" value="ECO:0007669"/>
    <property type="project" value="UniProtKB-KW"/>
</dbReference>
<dbReference type="FunFam" id="3.40.50.300:FF:000050">
    <property type="entry name" value="DNA repair protein RadA"/>
    <property type="match status" value="1"/>
</dbReference>
<feature type="binding site" evidence="11">
    <location>
        <begin position="93"/>
        <end position="100"/>
    </location>
    <ligand>
        <name>ATP</name>
        <dbReference type="ChEBI" id="CHEBI:30616"/>
    </ligand>
</feature>
<evidence type="ECO:0000256" key="9">
    <source>
        <dbReference type="ARBA" id="ARBA00023125"/>
    </source>
</evidence>
<keyword evidence="8 11" id="KW-0346">Stress response</keyword>
<protein>
    <recommendedName>
        <fullName evidence="11 12">DNA repair protein RadA</fullName>
    </recommendedName>
</protein>
<dbReference type="PANTHER" id="PTHR32472">
    <property type="entry name" value="DNA REPAIR PROTEIN RADA"/>
    <property type="match status" value="1"/>
</dbReference>